<dbReference type="EMBL" id="CVRI01000004">
    <property type="protein sequence ID" value="CRK87408.1"/>
    <property type="molecule type" value="Genomic_DNA"/>
</dbReference>
<gene>
    <name evidence="1" type="ORF">CLUMA_CG001210</name>
</gene>
<proteinExistence type="predicted"/>
<organism evidence="1 2">
    <name type="scientific">Clunio marinus</name>
    <dbReference type="NCBI Taxonomy" id="568069"/>
    <lineage>
        <taxon>Eukaryota</taxon>
        <taxon>Metazoa</taxon>
        <taxon>Ecdysozoa</taxon>
        <taxon>Arthropoda</taxon>
        <taxon>Hexapoda</taxon>
        <taxon>Insecta</taxon>
        <taxon>Pterygota</taxon>
        <taxon>Neoptera</taxon>
        <taxon>Endopterygota</taxon>
        <taxon>Diptera</taxon>
        <taxon>Nematocera</taxon>
        <taxon>Chironomoidea</taxon>
        <taxon>Chironomidae</taxon>
        <taxon>Clunio</taxon>
    </lineage>
</organism>
<dbReference type="Pfam" id="PF06477">
    <property type="entry name" value="DUF1091"/>
    <property type="match status" value="1"/>
</dbReference>
<reference evidence="1 2" key="1">
    <citation type="submission" date="2015-04" db="EMBL/GenBank/DDBJ databases">
        <authorList>
            <person name="Syromyatnikov M.Y."/>
            <person name="Popov V.N."/>
        </authorList>
    </citation>
    <scope>NUCLEOTIDE SEQUENCE [LARGE SCALE GENOMIC DNA]</scope>
</reference>
<dbReference type="AlphaFoldDB" id="A0A1J1HHA7"/>
<dbReference type="OrthoDB" id="8059660at2759"/>
<dbReference type="Proteomes" id="UP000183832">
    <property type="component" value="Unassembled WGS sequence"/>
</dbReference>
<accession>A0A1J1HHA7</accession>
<sequence length="138" mass="15863">MNVTILVKLQNVFIQHAINARNSKGKYEPFLGKGVTDICKYLNKGKGNKLIRGLFNRINMEHFPTSCPVEPGFYYAKTGIQFDENNLFVQYIGEAKSMLSMDFGTKTNGEMNYFINIKAYLECKKVLDEKKNKTEVKF</sequence>
<evidence type="ECO:0000313" key="2">
    <source>
        <dbReference type="Proteomes" id="UP000183832"/>
    </source>
</evidence>
<evidence type="ECO:0000313" key="1">
    <source>
        <dbReference type="EMBL" id="CRK87408.1"/>
    </source>
</evidence>
<keyword evidence="2" id="KW-1185">Reference proteome</keyword>
<name>A0A1J1HHA7_9DIPT</name>
<dbReference type="InterPro" id="IPR010512">
    <property type="entry name" value="DUF1091"/>
</dbReference>
<protein>
    <submittedName>
        <fullName evidence="1">CLUMA_CG001210, isoform A</fullName>
    </submittedName>
</protein>